<dbReference type="AlphaFoldDB" id="A0A430G1W8"/>
<protein>
    <submittedName>
        <fullName evidence="2">Glycosyltransferase family 1 protein</fullName>
    </submittedName>
</protein>
<dbReference type="PANTHER" id="PTHR46401">
    <property type="entry name" value="GLYCOSYLTRANSFERASE WBBK-RELATED"/>
    <property type="match status" value="1"/>
</dbReference>
<gene>
    <name evidence="2" type="ORF">DAH66_13910</name>
</gene>
<reference evidence="2 3" key="1">
    <citation type="submission" date="2018-07" db="EMBL/GenBank/DDBJ databases">
        <title>Genomic and Epidemiologic Investigation of an Indolent Hospital Outbreak.</title>
        <authorList>
            <person name="Johnson R.C."/>
            <person name="Deming C."/>
            <person name="Conlan S."/>
            <person name="Zellmer C.J."/>
            <person name="Michelin A.V."/>
            <person name="Lee-Lin S."/>
            <person name="Thomas P.J."/>
            <person name="Park M."/>
            <person name="Weingarten R.A."/>
            <person name="Less J."/>
            <person name="Dekker J.P."/>
            <person name="Frank K.M."/>
            <person name="Musser K.A."/>
            <person name="Mcquiston J.R."/>
            <person name="Henderson D.K."/>
            <person name="Lau A.F."/>
            <person name="Palmore T.N."/>
            <person name="Segre J.A."/>
        </authorList>
    </citation>
    <scope>NUCLEOTIDE SEQUENCE [LARGE SCALE GENOMIC DNA]</scope>
    <source>
        <strain evidence="2 3">SK-CDC1_0717</strain>
    </source>
</reference>
<dbReference type="PANTHER" id="PTHR46401:SF2">
    <property type="entry name" value="GLYCOSYLTRANSFERASE WBBK-RELATED"/>
    <property type="match status" value="1"/>
</dbReference>
<evidence type="ECO:0000313" key="2">
    <source>
        <dbReference type="EMBL" id="RSY81963.1"/>
    </source>
</evidence>
<dbReference type="EMBL" id="QQYZ01000013">
    <property type="protein sequence ID" value="RSY81963.1"/>
    <property type="molecule type" value="Genomic_DNA"/>
</dbReference>
<dbReference type="GO" id="GO:0016757">
    <property type="term" value="F:glycosyltransferase activity"/>
    <property type="evidence" value="ECO:0007669"/>
    <property type="project" value="TreeGrafter"/>
</dbReference>
<organism evidence="2 3">
    <name type="scientific">Sphingomonas koreensis</name>
    <dbReference type="NCBI Taxonomy" id="93064"/>
    <lineage>
        <taxon>Bacteria</taxon>
        <taxon>Pseudomonadati</taxon>
        <taxon>Pseudomonadota</taxon>
        <taxon>Alphaproteobacteria</taxon>
        <taxon>Sphingomonadales</taxon>
        <taxon>Sphingomonadaceae</taxon>
        <taxon>Sphingomonas</taxon>
    </lineage>
</organism>
<dbReference type="Pfam" id="PF13692">
    <property type="entry name" value="Glyco_trans_1_4"/>
    <property type="match status" value="1"/>
</dbReference>
<evidence type="ECO:0000256" key="1">
    <source>
        <dbReference type="ARBA" id="ARBA00022679"/>
    </source>
</evidence>
<sequence length="384" mass="42180">MGSAAEMILGINASRARSGGARAHLINLLEAATPEAFGFTRIHVWAPADLCALLPRRDWLFTHSPPTLQRALPAQLWWELRTLPRLLAEVKADILFNVDAGSVAEYHPAVTMSQDMLSYEPGEVDRYPIWRPLKLRILALRYVQNRSLRMAQGAIFLTHYAGDVIQAYCGKLSNVTYIAHGLSDAFRYDAPKDALLHRPIRCVYVSPVWAFKHQWHVVEAIAQLRAAGRDVTLTLVGGGDEADIARLERQIAQSDPDGRFVERIGHVDPAQLPGLIRDSDLYLFASSCENLPITLLEGMGCGIPIACSDRGPMPEVLQDGGVYFDPTDPASIAAAVARLIEDPAIRSQSVARAMALAAGYSWDRCAHETLDFLAKVARNHGSNG</sequence>
<evidence type="ECO:0000313" key="3">
    <source>
        <dbReference type="Proteomes" id="UP000287746"/>
    </source>
</evidence>
<dbReference type="Proteomes" id="UP000287746">
    <property type="component" value="Unassembled WGS sequence"/>
</dbReference>
<keyword evidence="1 2" id="KW-0808">Transferase</keyword>
<accession>A0A430G1W8</accession>
<name>A0A430G1W8_9SPHN</name>
<dbReference type="SUPFAM" id="SSF53756">
    <property type="entry name" value="UDP-Glycosyltransferase/glycogen phosphorylase"/>
    <property type="match status" value="1"/>
</dbReference>
<dbReference type="Gene3D" id="3.40.50.2000">
    <property type="entry name" value="Glycogen Phosphorylase B"/>
    <property type="match status" value="2"/>
</dbReference>
<dbReference type="GO" id="GO:0009103">
    <property type="term" value="P:lipopolysaccharide biosynthetic process"/>
    <property type="evidence" value="ECO:0007669"/>
    <property type="project" value="TreeGrafter"/>
</dbReference>
<comment type="caution">
    <text evidence="2">The sequence shown here is derived from an EMBL/GenBank/DDBJ whole genome shotgun (WGS) entry which is preliminary data.</text>
</comment>
<proteinExistence type="predicted"/>
<dbReference type="CDD" id="cd03809">
    <property type="entry name" value="GT4_MtfB-like"/>
    <property type="match status" value="1"/>
</dbReference>